<evidence type="ECO:0000256" key="1">
    <source>
        <dbReference type="ARBA" id="ARBA00022679"/>
    </source>
</evidence>
<dbReference type="GO" id="GO:0004519">
    <property type="term" value="F:endonuclease activity"/>
    <property type="evidence" value="ECO:0007669"/>
    <property type="project" value="UniProtKB-KW"/>
</dbReference>
<proteinExistence type="predicted"/>
<dbReference type="InterPro" id="IPR043128">
    <property type="entry name" value="Rev_trsase/Diguanyl_cyclase"/>
</dbReference>
<keyword evidence="4" id="KW-0255">Endonuclease</keyword>
<keyword evidence="2" id="KW-0548">Nucleotidyltransferase</keyword>
<reference evidence="8" key="1">
    <citation type="submission" date="2020-06" db="EMBL/GenBank/DDBJ databases">
        <authorList>
            <person name="Li T."/>
            <person name="Hu X."/>
            <person name="Zhang T."/>
            <person name="Song X."/>
            <person name="Zhang H."/>
            <person name="Dai N."/>
            <person name="Sheng W."/>
            <person name="Hou X."/>
            <person name="Wei L."/>
        </authorList>
    </citation>
    <scope>NUCLEOTIDE SEQUENCE</scope>
    <source>
        <strain evidence="8">G01</strain>
        <tissue evidence="8">Leaf</tissue>
    </source>
</reference>
<dbReference type="InterPro" id="IPR041373">
    <property type="entry name" value="RT_RNaseH"/>
</dbReference>
<evidence type="ECO:0000256" key="4">
    <source>
        <dbReference type="ARBA" id="ARBA00022759"/>
    </source>
</evidence>
<dbReference type="CDD" id="cd00303">
    <property type="entry name" value="retropepsin_like"/>
    <property type="match status" value="1"/>
</dbReference>
<accession>A0AAW2LGB8</accession>
<organism evidence="8">
    <name type="scientific">Sesamum angustifolium</name>
    <dbReference type="NCBI Taxonomy" id="2727405"/>
    <lineage>
        <taxon>Eukaryota</taxon>
        <taxon>Viridiplantae</taxon>
        <taxon>Streptophyta</taxon>
        <taxon>Embryophyta</taxon>
        <taxon>Tracheophyta</taxon>
        <taxon>Spermatophyta</taxon>
        <taxon>Magnoliopsida</taxon>
        <taxon>eudicotyledons</taxon>
        <taxon>Gunneridae</taxon>
        <taxon>Pentapetalae</taxon>
        <taxon>asterids</taxon>
        <taxon>lamiids</taxon>
        <taxon>Lamiales</taxon>
        <taxon>Pedaliaceae</taxon>
        <taxon>Sesamum</taxon>
    </lineage>
</organism>
<name>A0AAW2LGB8_9LAMI</name>
<dbReference type="InterPro" id="IPR043502">
    <property type="entry name" value="DNA/RNA_pol_sf"/>
</dbReference>
<evidence type="ECO:0000313" key="8">
    <source>
        <dbReference type="EMBL" id="KAL0317485.1"/>
    </source>
</evidence>
<keyword evidence="5" id="KW-0378">Hydrolase</keyword>
<dbReference type="InterPro" id="IPR001969">
    <property type="entry name" value="Aspartic_peptidase_AS"/>
</dbReference>
<gene>
    <name evidence="8" type="ORF">Sangu_2162800</name>
</gene>
<dbReference type="Gene3D" id="3.30.70.270">
    <property type="match status" value="2"/>
</dbReference>
<keyword evidence="1" id="KW-0808">Transferase</keyword>
<keyword evidence="3" id="KW-0540">Nuclease</keyword>
<keyword evidence="6" id="KW-0695">RNA-directed DNA polymerase</keyword>
<dbReference type="InterPro" id="IPR050951">
    <property type="entry name" value="Retrovirus_Pol_polyprotein"/>
</dbReference>
<dbReference type="GO" id="GO:0003964">
    <property type="term" value="F:RNA-directed DNA polymerase activity"/>
    <property type="evidence" value="ECO:0007669"/>
    <property type="project" value="UniProtKB-KW"/>
</dbReference>
<feature type="domain" description="Reverse transcriptase RNase H-like" evidence="7">
    <location>
        <begin position="405"/>
        <end position="469"/>
    </location>
</feature>
<comment type="caution">
    <text evidence="8">The sequence shown here is derived from an EMBL/GenBank/DDBJ whole genome shotgun (WGS) entry which is preliminary data.</text>
</comment>
<evidence type="ECO:0000256" key="2">
    <source>
        <dbReference type="ARBA" id="ARBA00022695"/>
    </source>
</evidence>
<sequence>MPPIASQALEEAVLVLTKLVAELHTIMEQRHESITSTLTAAIVDLRQQHQSALFLPLSLPAHSSSPSPPSAHLQIPPPSRVKLPKMPMQPFDGSQPLDWVFQAEQYFAYYQILPEQCLDMVSFLTSNDKLAVLQPSFVSQAFGLAKLLEAKASDSKPPSLSSNHYSLRLPSLLPTPVPKLAISIHRLTLAEMQSCCAQGLYFNCDEKFSSGHWCKDKHLLLLMPNEDDPSGQPFEPDPKPFEPPPLPAHLLSPALSPVQIHFQLSRVALTGSNSSRILCLCGCIREHSVSVLIDSGSSHNIIQPRVVEFLGLHVVSVLSDHSLFVKLPKCCFGISSIDYLGHVISAAGLTVDPSKLRAMVELPTPTSLSGLREFYGLMGYYRHFMHHYATVAAPLTDLLCGNWSVLSQNQCPIAFFSKKMSPTMQLTSTYEREMYAITEAVRKWRHYLLGRCFHIYTDQKSPQGLLKQTIQTLAQH</sequence>
<reference evidence="8" key="2">
    <citation type="journal article" date="2024" name="Plant">
        <title>Genomic evolution and insights into agronomic trait innovations of Sesamum species.</title>
        <authorList>
            <person name="Miao H."/>
            <person name="Wang L."/>
            <person name="Qu L."/>
            <person name="Liu H."/>
            <person name="Sun Y."/>
            <person name="Le M."/>
            <person name="Wang Q."/>
            <person name="Wei S."/>
            <person name="Zheng Y."/>
            <person name="Lin W."/>
            <person name="Duan Y."/>
            <person name="Cao H."/>
            <person name="Xiong S."/>
            <person name="Wang X."/>
            <person name="Wei L."/>
            <person name="Li C."/>
            <person name="Ma Q."/>
            <person name="Ju M."/>
            <person name="Zhao R."/>
            <person name="Li G."/>
            <person name="Mu C."/>
            <person name="Tian Q."/>
            <person name="Mei H."/>
            <person name="Zhang T."/>
            <person name="Gao T."/>
            <person name="Zhang H."/>
        </authorList>
    </citation>
    <scope>NUCLEOTIDE SEQUENCE</scope>
    <source>
        <strain evidence="8">G01</strain>
    </source>
</reference>
<evidence type="ECO:0000256" key="5">
    <source>
        <dbReference type="ARBA" id="ARBA00022801"/>
    </source>
</evidence>
<dbReference type="Pfam" id="PF17917">
    <property type="entry name" value="RT_RNaseH"/>
    <property type="match status" value="1"/>
</dbReference>
<dbReference type="AlphaFoldDB" id="A0AAW2LGB8"/>
<dbReference type="EMBL" id="JACGWK010000014">
    <property type="protein sequence ID" value="KAL0317485.1"/>
    <property type="molecule type" value="Genomic_DNA"/>
</dbReference>
<dbReference type="PANTHER" id="PTHR37984">
    <property type="entry name" value="PROTEIN CBG26694"/>
    <property type="match status" value="1"/>
</dbReference>
<dbReference type="SUPFAM" id="SSF56672">
    <property type="entry name" value="DNA/RNA polymerases"/>
    <property type="match status" value="1"/>
</dbReference>
<evidence type="ECO:0000256" key="3">
    <source>
        <dbReference type="ARBA" id="ARBA00022722"/>
    </source>
</evidence>
<evidence type="ECO:0000256" key="6">
    <source>
        <dbReference type="ARBA" id="ARBA00022918"/>
    </source>
</evidence>
<dbReference type="PANTHER" id="PTHR37984:SF5">
    <property type="entry name" value="PROTEIN NYNRIN-LIKE"/>
    <property type="match status" value="1"/>
</dbReference>
<protein>
    <submittedName>
        <fullName evidence="8">Retrovirus-related Pol polyprotein from transposon opus</fullName>
    </submittedName>
</protein>
<evidence type="ECO:0000259" key="7">
    <source>
        <dbReference type="Pfam" id="PF17917"/>
    </source>
</evidence>
<dbReference type="PROSITE" id="PS00141">
    <property type="entry name" value="ASP_PROTEASE"/>
    <property type="match status" value="1"/>
</dbReference>
<dbReference type="GO" id="GO:0004190">
    <property type="term" value="F:aspartic-type endopeptidase activity"/>
    <property type="evidence" value="ECO:0007669"/>
    <property type="project" value="InterPro"/>
</dbReference>
<dbReference type="GO" id="GO:0006508">
    <property type="term" value="P:proteolysis"/>
    <property type="evidence" value="ECO:0007669"/>
    <property type="project" value="InterPro"/>
</dbReference>